<accession>Q6YQ78</accession>
<dbReference type="Proteomes" id="UP000002523">
    <property type="component" value="Chromosome"/>
</dbReference>
<protein>
    <submittedName>
        <fullName evidence="2">Uncharacterized protein</fullName>
    </submittedName>
</protein>
<keyword evidence="1" id="KW-0812">Transmembrane</keyword>
<organism evidence="2 3">
    <name type="scientific">Onion yellows phytoplasma (strain OY-M)</name>
    <dbReference type="NCBI Taxonomy" id="262768"/>
    <lineage>
        <taxon>Bacteria</taxon>
        <taxon>Bacillati</taxon>
        <taxon>Mycoplasmatota</taxon>
        <taxon>Mollicutes</taxon>
        <taxon>Acholeplasmatales</taxon>
        <taxon>Acholeplasmataceae</taxon>
        <taxon>Candidatus Phytoplasma</taxon>
        <taxon>16SrI (Aster yellows group)</taxon>
    </lineage>
</organism>
<reference evidence="2 3" key="1">
    <citation type="journal article" date="2004" name="Nat. Genet.">
        <title>Reductive evolution suggested from the complete genome sequence of a plant-pathogenic phytoplasma.</title>
        <authorList>
            <person name="Oshima K."/>
            <person name="Kakizawa S."/>
            <person name="Nishigawa H."/>
            <person name="Jung H.-Y."/>
            <person name="Wei W."/>
            <person name="Suzuki S."/>
            <person name="Arashida R."/>
            <person name="Nakata D."/>
            <person name="Miyata S."/>
            <person name="Ugaki M."/>
            <person name="Namba S."/>
        </authorList>
    </citation>
    <scope>NUCLEOTIDE SEQUENCE [LARGE SCALE GENOMIC DNA]</scope>
    <source>
        <strain evidence="3">OY-M</strain>
    </source>
</reference>
<feature type="transmembrane region" description="Helical" evidence="1">
    <location>
        <begin position="119"/>
        <end position="142"/>
    </location>
</feature>
<dbReference type="HOGENOM" id="CLU_1584819_0_0_14"/>
<gene>
    <name evidence="2" type="ordered locus">PAM_497</name>
</gene>
<evidence type="ECO:0000313" key="3">
    <source>
        <dbReference type="Proteomes" id="UP000002523"/>
    </source>
</evidence>
<evidence type="ECO:0000256" key="1">
    <source>
        <dbReference type="SAM" id="Phobius"/>
    </source>
</evidence>
<feature type="transmembrane region" description="Helical" evidence="1">
    <location>
        <begin position="89"/>
        <end position="107"/>
    </location>
</feature>
<keyword evidence="1" id="KW-1133">Transmembrane helix</keyword>
<dbReference type="AlphaFoldDB" id="Q6YQ78"/>
<dbReference type="EMBL" id="AP006628">
    <property type="protein sequence ID" value="BAD04582.1"/>
    <property type="molecule type" value="Genomic_DNA"/>
</dbReference>
<dbReference type="KEGG" id="poy:PAM_497"/>
<feature type="transmembrane region" description="Helical" evidence="1">
    <location>
        <begin position="148"/>
        <end position="165"/>
    </location>
</feature>
<evidence type="ECO:0000313" key="2">
    <source>
        <dbReference type="EMBL" id="BAD04582.1"/>
    </source>
</evidence>
<keyword evidence="1" id="KW-0472">Membrane</keyword>
<feature type="transmembrane region" description="Helical" evidence="1">
    <location>
        <begin position="33"/>
        <end position="52"/>
    </location>
</feature>
<keyword evidence="3" id="KW-1185">Reference proteome</keyword>
<sequence>MNKNCFGRLVGLGCCLCSFVVFFNCCNFFSFSFFFSYCFSCCISFGSGCSYFSFSNCATISKSFNCYFVKLWFSSCFGFNAFNSLSNNFFSNFSISVFSSFSCFFVFGNCFDCLSHFSFSILSSYSCFVSFFNCCNCLNNFIIFPPKFLLLELLLFQLLVLLQLFDKY</sequence>
<name>Q6YQ78_ONYPE</name>
<proteinExistence type="predicted"/>